<dbReference type="Proteomes" id="UP000823046">
    <property type="component" value="Unassembled WGS sequence"/>
</dbReference>
<evidence type="ECO:0000313" key="2">
    <source>
        <dbReference type="Proteomes" id="UP000823046"/>
    </source>
</evidence>
<name>A0ABQ7JG55_9APIC</name>
<evidence type="ECO:0000313" key="1">
    <source>
        <dbReference type="EMBL" id="KAF8822640.1"/>
    </source>
</evidence>
<protein>
    <submittedName>
        <fullName evidence="1">Uncharacterized protein</fullName>
    </submittedName>
</protein>
<accession>A0ABQ7JG55</accession>
<keyword evidence="2" id="KW-1185">Reference proteome</keyword>
<organism evidence="1 2">
    <name type="scientific">Cardiosporidium cionae</name>
    <dbReference type="NCBI Taxonomy" id="476202"/>
    <lineage>
        <taxon>Eukaryota</taxon>
        <taxon>Sar</taxon>
        <taxon>Alveolata</taxon>
        <taxon>Apicomplexa</taxon>
        <taxon>Aconoidasida</taxon>
        <taxon>Nephromycida</taxon>
        <taxon>Cardiosporidium</taxon>
    </lineage>
</organism>
<gene>
    <name evidence="1" type="ORF">IE077_003236</name>
</gene>
<comment type="caution">
    <text evidence="1">The sequence shown here is derived from an EMBL/GenBank/DDBJ whole genome shotgun (WGS) entry which is preliminary data.</text>
</comment>
<sequence>MSNSHFGRCLPIVFRNFPDMVAHSLDGKMVKIPSNLEGKLNILLIGFKRSHFVEIESWLPFANEVQNRLNQKQNNPKTIRLYSLILQHPFSYYCFGLGDFLWRNQFEAEIYRRFDHVIGLFSYFSKKRFIAQMQLPDSQRVYILLVKQNGEICWCQHDACDALKKQHMLSILQLEKEFNIETAITGTKSKLQIS</sequence>
<proteinExistence type="predicted"/>
<dbReference type="EMBL" id="JADAQX010000035">
    <property type="protein sequence ID" value="KAF8822640.1"/>
    <property type="molecule type" value="Genomic_DNA"/>
</dbReference>
<reference evidence="1 2" key="1">
    <citation type="journal article" date="2020" name="bioRxiv">
        <title>Metabolic contributions of an alphaproteobacterial endosymbiont in the apicomplexan Cardiosporidium cionae.</title>
        <authorList>
            <person name="Hunter E.S."/>
            <person name="Paight C.J."/>
            <person name="Lane C.E."/>
        </authorList>
    </citation>
    <scope>NUCLEOTIDE SEQUENCE [LARGE SCALE GENOMIC DNA]</scope>
    <source>
        <strain evidence="1">ESH_2018</strain>
    </source>
</reference>